<sequence>MEVSHISQEYIQAVKDIKSAILRSRYQAAKLANKELLKLYYSVGGYVSAHSRDGYWGKGAIDAIAKALQQELPGLRGFSVSNIKNMRMFFEEWSPYINRQLLTGDLLSNYVTTNYEIRQLSTAEFSMTDFMSVGFTCHTEILMRVKDIDERLFYISRCAHEFWTVENLKRRIAEDLYHKEGSIKQTNFQKTISDDDFKKKALQSFKDEYLLDFINIEDPEDTDERVIEQSIIQNIKNFIMAFGKDFAFMGNQYHLEVDGHDYYIDLLFFSRKLHSLVAFELKRGEFKPEYSGKLNFYLSALDEYVKLPDENPSIGIILCKSKSNKIVELSFRDTSKPMGVATYRTSKELPKELRDALPDMEELKKLL</sequence>
<dbReference type="EMBL" id="VUNG01000056">
    <property type="protein sequence ID" value="MST85838.1"/>
    <property type="molecule type" value="Genomic_DNA"/>
</dbReference>
<keyword evidence="4" id="KW-1185">Reference proteome</keyword>
<evidence type="ECO:0000259" key="1">
    <source>
        <dbReference type="Pfam" id="PF06250"/>
    </source>
</evidence>
<proteinExistence type="predicted"/>
<reference evidence="3 4" key="1">
    <citation type="submission" date="2019-08" db="EMBL/GenBank/DDBJ databases">
        <title>In-depth cultivation of the pig gut microbiome towards novel bacterial diversity and tailored functional studies.</title>
        <authorList>
            <person name="Wylensek D."/>
            <person name="Hitch T.C.A."/>
            <person name="Clavel T."/>
        </authorList>
    </citation>
    <scope>NUCLEOTIDE SEQUENCE [LARGE SCALE GENOMIC DNA]</scope>
    <source>
        <strain evidence="3 4">LKV-178-WT-2A</strain>
    </source>
</reference>
<dbReference type="Proteomes" id="UP000438914">
    <property type="component" value="Unassembled WGS sequence"/>
</dbReference>
<feature type="domain" description="YhcG N-terminal" evidence="2">
    <location>
        <begin position="16"/>
        <end position="179"/>
    </location>
</feature>
<dbReference type="PANTHER" id="PTHR30547:SF0">
    <property type="entry name" value="BLR8175 PROTEIN"/>
    <property type="match status" value="1"/>
</dbReference>
<evidence type="ECO:0000313" key="4">
    <source>
        <dbReference type="Proteomes" id="UP000438914"/>
    </source>
</evidence>
<dbReference type="InterPro" id="IPR011856">
    <property type="entry name" value="tRNA_endonuc-like_dom_sf"/>
</dbReference>
<dbReference type="Gene3D" id="3.40.1350.10">
    <property type="match status" value="1"/>
</dbReference>
<accession>A0A7K0KIV6</accession>
<evidence type="ECO:0000259" key="2">
    <source>
        <dbReference type="Pfam" id="PF17761"/>
    </source>
</evidence>
<dbReference type="Pfam" id="PF17761">
    <property type="entry name" value="DUF1016_N"/>
    <property type="match status" value="1"/>
</dbReference>
<protein>
    <submittedName>
        <fullName evidence="3">DUF1016 domain-containing protein</fullName>
    </submittedName>
</protein>
<dbReference type="InterPro" id="IPR053148">
    <property type="entry name" value="PD-DEXK-like_domain"/>
</dbReference>
<dbReference type="AlphaFoldDB" id="A0A7K0KIV6"/>
<evidence type="ECO:0000313" key="3">
    <source>
        <dbReference type="EMBL" id="MST85838.1"/>
    </source>
</evidence>
<comment type="caution">
    <text evidence="3">The sequence shown here is derived from an EMBL/GenBank/DDBJ whole genome shotgun (WGS) entry which is preliminary data.</text>
</comment>
<gene>
    <name evidence="3" type="ORF">FYJ73_14380</name>
</gene>
<dbReference type="RefSeq" id="WP_154535438.1">
    <property type="nucleotide sequence ID" value="NZ_VUNG01000056.1"/>
</dbReference>
<dbReference type="PANTHER" id="PTHR30547">
    <property type="entry name" value="UNCHARACTERIZED PROTEIN YHCG-RELATED"/>
    <property type="match status" value="1"/>
</dbReference>
<dbReference type="Pfam" id="PF06250">
    <property type="entry name" value="YhcG_C"/>
    <property type="match status" value="1"/>
</dbReference>
<name>A0A7K0KIV6_9BACT</name>
<dbReference type="GO" id="GO:0003676">
    <property type="term" value="F:nucleic acid binding"/>
    <property type="evidence" value="ECO:0007669"/>
    <property type="project" value="InterPro"/>
</dbReference>
<dbReference type="InterPro" id="IPR041527">
    <property type="entry name" value="YhcG_N"/>
</dbReference>
<dbReference type="InterPro" id="IPR009362">
    <property type="entry name" value="YhcG_C"/>
</dbReference>
<organism evidence="3 4">
    <name type="scientific">Hallella mizrahii</name>
    <dbReference type="NCBI Taxonomy" id="2606637"/>
    <lineage>
        <taxon>Bacteria</taxon>
        <taxon>Pseudomonadati</taxon>
        <taxon>Bacteroidota</taxon>
        <taxon>Bacteroidia</taxon>
        <taxon>Bacteroidales</taxon>
        <taxon>Prevotellaceae</taxon>
        <taxon>Hallella</taxon>
    </lineage>
</organism>
<feature type="domain" description="YhcG PDDEXK nuclease" evidence="1">
    <location>
        <begin position="203"/>
        <end position="358"/>
    </location>
</feature>